<dbReference type="PRINTS" id="PR00344">
    <property type="entry name" value="BCTRLSENSOR"/>
</dbReference>
<evidence type="ECO:0000259" key="23">
    <source>
        <dbReference type="PROSITE" id="PS50894"/>
    </source>
</evidence>
<dbReference type="InterPro" id="IPR036097">
    <property type="entry name" value="HisK_dim/P_sf"/>
</dbReference>
<dbReference type="InterPro" id="IPR003661">
    <property type="entry name" value="HisK_dim/P_dom"/>
</dbReference>
<evidence type="ECO:0000256" key="3">
    <source>
        <dbReference type="ARBA" id="ARBA00012438"/>
    </source>
</evidence>
<evidence type="ECO:0000256" key="20">
    <source>
        <dbReference type="SAM" id="Coils"/>
    </source>
</evidence>
<dbReference type="InterPro" id="IPR001789">
    <property type="entry name" value="Sig_transdc_resp-reg_receiver"/>
</dbReference>
<dbReference type="CDD" id="cd17546">
    <property type="entry name" value="REC_hyHK_CKI1_RcsC-like"/>
    <property type="match status" value="1"/>
</dbReference>
<dbReference type="Gene3D" id="3.30.565.10">
    <property type="entry name" value="Histidine kinase-like ATPase, C-terminal domain"/>
    <property type="match status" value="1"/>
</dbReference>
<dbReference type="CDD" id="cd00082">
    <property type="entry name" value="HisKA"/>
    <property type="match status" value="1"/>
</dbReference>
<evidence type="ECO:0000256" key="11">
    <source>
        <dbReference type="ARBA" id="ARBA00022989"/>
    </source>
</evidence>
<evidence type="ECO:0000259" key="21">
    <source>
        <dbReference type="PROSITE" id="PS50109"/>
    </source>
</evidence>
<dbReference type="InterPro" id="IPR004358">
    <property type="entry name" value="Sig_transdc_His_kin-like_C"/>
</dbReference>
<dbReference type="Gene3D" id="1.10.287.130">
    <property type="match status" value="1"/>
</dbReference>
<dbReference type="InterPro" id="IPR003594">
    <property type="entry name" value="HATPase_dom"/>
</dbReference>
<dbReference type="SMART" id="SM00073">
    <property type="entry name" value="HPT"/>
    <property type="match status" value="1"/>
</dbReference>
<dbReference type="SMART" id="SM00448">
    <property type="entry name" value="REC"/>
    <property type="match status" value="1"/>
</dbReference>
<feature type="modified residue" description="4-aspartylphosphate" evidence="19">
    <location>
        <position position="557"/>
    </location>
</feature>
<keyword evidence="6" id="KW-0808">Transferase</keyword>
<evidence type="ECO:0000256" key="7">
    <source>
        <dbReference type="ARBA" id="ARBA00022692"/>
    </source>
</evidence>
<dbReference type="PANTHER" id="PTHR45339:SF1">
    <property type="entry name" value="HYBRID SIGNAL TRANSDUCTION HISTIDINE KINASE J"/>
    <property type="match status" value="1"/>
</dbReference>
<gene>
    <name evidence="24" type="ORF">IWH25_15200</name>
</gene>
<name>A0A974PXI9_9RHOO</name>
<evidence type="ECO:0000313" key="24">
    <source>
        <dbReference type="EMBL" id="QRJ63079.1"/>
    </source>
</evidence>
<dbReference type="FunFam" id="3.30.565.10:FF:000010">
    <property type="entry name" value="Sensor histidine kinase RcsC"/>
    <property type="match status" value="1"/>
</dbReference>
<dbReference type="InterPro" id="IPR008207">
    <property type="entry name" value="Sig_transdc_His_kin_Hpt_dom"/>
</dbReference>
<evidence type="ECO:0000256" key="16">
    <source>
        <dbReference type="ARBA" id="ARBA00068150"/>
    </source>
</evidence>
<evidence type="ECO:0000313" key="25">
    <source>
        <dbReference type="Proteomes" id="UP000663444"/>
    </source>
</evidence>
<dbReference type="PROSITE" id="PS50110">
    <property type="entry name" value="RESPONSE_REGULATORY"/>
    <property type="match status" value="1"/>
</dbReference>
<organism evidence="24 25">
    <name type="scientific">Azospira restricta</name>
    <dbReference type="NCBI Taxonomy" id="404405"/>
    <lineage>
        <taxon>Bacteria</taxon>
        <taxon>Pseudomonadati</taxon>
        <taxon>Pseudomonadota</taxon>
        <taxon>Betaproteobacteria</taxon>
        <taxon>Rhodocyclales</taxon>
        <taxon>Rhodocyclaceae</taxon>
        <taxon>Azospira</taxon>
    </lineage>
</organism>
<evidence type="ECO:0000256" key="19">
    <source>
        <dbReference type="PROSITE-ProRule" id="PRU00169"/>
    </source>
</evidence>
<dbReference type="SUPFAM" id="SSF52172">
    <property type="entry name" value="CheY-like"/>
    <property type="match status" value="1"/>
</dbReference>
<sequence length="763" mass="80781">MARSLQFRLSMLFVALTTATLAAFGLLGQVRLTAELGENFAAMQQATVRRLASSLASPLWDVNRDAVGNILEAEMLRPEVAAIEVFDVGGRPFAAASRDPAGAVGEAPPGSAAEAGIARLAGGDAAGRERAAETIGRVVVHFTREQFDATLQRNWQRKLLEVLAIDALLILLMFVSLRTIFGPLGELRDALFAEARRSGGRREAAGELPPSPYREIGELTEGFNRVVRRITDEAAAHEAELRQAKEVAEEGTRAKSAFLANMSHEIRTPMNAIIGMSHLALQTPLDAAQRNYIEKVHGAAENLLAIINDILDFSKIEAGKLDIERVAFDPRALAADLADFFAAVAADKGLHFRIDPAAGLPPALWGDPLRLRQVMLNLVGNALKFTPRGEVVASFAPLAGATDGRIRLRFTVRDTGIGIAPDAQAKLFQSFVQADGSTTRLYGGTGLGLAISRRLVELMGGEIGVVSTPGAGSTFWFELACDIAPASALPAPAARAGIAIAGSLAGCRVLLVDDNPLNQEVAEHFLRKAGIEPTLATNGIEALAALERQRFDIVLMDCQMPVMDGYEATRRIRADARFDRLPVIAMTANALIGDRERSLAAGMNDHLTKPLQADVLYPTLLHWLVGSTDPMPLPPSLAAAPQAAPADGAAARLDTAAAIRNLGGDRALYRQIVPTFLDDLAEQLAGLDAALAAGDFGGARRAAHSVKGMSASVGAERLRRDAQALENACAAADAAAVAAAAPPFRSEAEAVGVAMRDYLAADT</sequence>
<dbReference type="SMART" id="SM00388">
    <property type="entry name" value="HisKA"/>
    <property type="match status" value="1"/>
</dbReference>
<dbReference type="Gene3D" id="3.40.50.2300">
    <property type="match status" value="1"/>
</dbReference>
<dbReference type="Pfam" id="PF00512">
    <property type="entry name" value="HisKA"/>
    <property type="match status" value="1"/>
</dbReference>
<evidence type="ECO:0000256" key="9">
    <source>
        <dbReference type="ARBA" id="ARBA00022777"/>
    </source>
</evidence>
<dbReference type="Gene3D" id="1.20.120.160">
    <property type="entry name" value="HPT domain"/>
    <property type="match status" value="1"/>
</dbReference>
<protein>
    <recommendedName>
        <fullName evidence="16">Sensory/regulatory protein RpfC</fullName>
        <ecNumber evidence="3">2.7.13.3</ecNumber>
    </recommendedName>
    <alternativeName>
        <fullName evidence="17">Virulence sensor protein BvgS</fullName>
    </alternativeName>
</protein>
<keyword evidence="25" id="KW-1185">Reference proteome</keyword>
<dbReference type="SMART" id="SM00387">
    <property type="entry name" value="HATPase_c"/>
    <property type="match status" value="1"/>
</dbReference>
<dbReference type="GO" id="GO:0005524">
    <property type="term" value="F:ATP binding"/>
    <property type="evidence" value="ECO:0007669"/>
    <property type="project" value="UniProtKB-KW"/>
</dbReference>
<comment type="function">
    <text evidence="14">Member of the two-component regulatory system BvgS/BvgA. Phosphorylates BvgA via a four-step phosphorelay in response to environmental signals.</text>
</comment>
<dbReference type="SUPFAM" id="SSF47384">
    <property type="entry name" value="Homodimeric domain of signal transducing histidine kinase"/>
    <property type="match status" value="1"/>
</dbReference>
<evidence type="ECO:0000256" key="6">
    <source>
        <dbReference type="ARBA" id="ARBA00022679"/>
    </source>
</evidence>
<feature type="domain" description="HPt" evidence="23">
    <location>
        <begin position="665"/>
        <end position="762"/>
    </location>
</feature>
<dbReference type="InterPro" id="IPR036890">
    <property type="entry name" value="HATPase_C_sf"/>
</dbReference>
<keyword evidence="12" id="KW-0902">Two-component regulatory system</keyword>
<evidence type="ECO:0000256" key="18">
    <source>
        <dbReference type="PROSITE-ProRule" id="PRU00110"/>
    </source>
</evidence>
<dbReference type="FunFam" id="1.10.287.130:FF:000002">
    <property type="entry name" value="Two-component osmosensing histidine kinase"/>
    <property type="match status" value="1"/>
</dbReference>
<reference evidence="24" key="1">
    <citation type="submission" date="2020-11" db="EMBL/GenBank/DDBJ databases">
        <title>Azospira restricta DSM 18626 genome sequence.</title>
        <authorList>
            <person name="Moe W.M."/>
        </authorList>
    </citation>
    <scope>NUCLEOTIDE SEQUENCE</scope>
    <source>
        <strain evidence="24">DSM 18626</strain>
    </source>
</reference>
<dbReference type="AlphaFoldDB" id="A0A974PXI9"/>
<comment type="subunit">
    <text evidence="15">At low DSF concentrations, interacts with RpfF.</text>
</comment>
<dbReference type="GO" id="GO:0005886">
    <property type="term" value="C:plasma membrane"/>
    <property type="evidence" value="ECO:0007669"/>
    <property type="project" value="UniProtKB-SubCell"/>
</dbReference>
<evidence type="ECO:0000256" key="13">
    <source>
        <dbReference type="ARBA" id="ARBA00023136"/>
    </source>
</evidence>
<evidence type="ECO:0000256" key="4">
    <source>
        <dbReference type="ARBA" id="ARBA00022475"/>
    </source>
</evidence>
<evidence type="ECO:0000256" key="17">
    <source>
        <dbReference type="ARBA" id="ARBA00070152"/>
    </source>
</evidence>
<dbReference type="PANTHER" id="PTHR45339">
    <property type="entry name" value="HYBRID SIGNAL TRANSDUCTION HISTIDINE KINASE J"/>
    <property type="match status" value="1"/>
</dbReference>
<evidence type="ECO:0000256" key="8">
    <source>
        <dbReference type="ARBA" id="ARBA00022741"/>
    </source>
</evidence>
<dbReference type="GO" id="GO:0000155">
    <property type="term" value="F:phosphorelay sensor kinase activity"/>
    <property type="evidence" value="ECO:0007669"/>
    <property type="project" value="InterPro"/>
</dbReference>
<dbReference type="KEGG" id="ares:IWH25_15200"/>
<dbReference type="Pfam" id="PF00072">
    <property type="entry name" value="Response_reg"/>
    <property type="match status" value="1"/>
</dbReference>
<dbReference type="EC" id="2.7.13.3" evidence="3"/>
<accession>A0A974PXI9</accession>
<comment type="catalytic activity">
    <reaction evidence="1">
        <text>ATP + protein L-histidine = ADP + protein N-phospho-L-histidine.</text>
        <dbReference type="EC" id="2.7.13.3"/>
    </reaction>
</comment>
<dbReference type="InterPro" id="IPR011006">
    <property type="entry name" value="CheY-like_superfamily"/>
</dbReference>
<keyword evidence="11" id="KW-1133">Transmembrane helix</keyword>
<feature type="modified residue" description="Phosphohistidine" evidence="18">
    <location>
        <position position="704"/>
    </location>
</feature>
<evidence type="ECO:0000256" key="15">
    <source>
        <dbReference type="ARBA" id="ARBA00064003"/>
    </source>
</evidence>
<dbReference type="RefSeq" id="WP_203386608.1">
    <property type="nucleotide sequence ID" value="NZ_CP064781.1"/>
</dbReference>
<dbReference type="InterPro" id="IPR036641">
    <property type="entry name" value="HPT_dom_sf"/>
</dbReference>
<dbReference type="SUPFAM" id="SSF55874">
    <property type="entry name" value="ATPase domain of HSP90 chaperone/DNA topoisomerase II/histidine kinase"/>
    <property type="match status" value="1"/>
</dbReference>
<keyword evidence="10" id="KW-0067">ATP-binding</keyword>
<feature type="coiled-coil region" evidence="20">
    <location>
        <begin position="227"/>
        <end position="254"/>
    </location>
</feature>
<dbReference type="Proteomes" id="UP000663444">
    <property type="component" value="Chromosome"/>
</dbReference>
<dbReference type="CDD" id="cd00088">
    <property type="entry name" value="HPT"/>
    <property type="match status" value="1"/>
</dbReference>
<comment type="subcellular location">
    <subcellularLocation>
        <location evidence="2">Cell membrane</location>
        <topology evidence="2">Multi-pass membrane protein</topology>
    </subcellularLocation>
</comment>
<dbReference type="EMBL" id="CP064781">
    <property type="protein sequence ID" value="QRJ63079.1"/>
    <property type="molecule type" value="Genomic_DNA"/>
</dbReference>
<keyword evidence="13" id="KW-0472">Membrane</keyword>
<evidence type="ECO:0000256" key="10">
    <source>
        <dbReference type="ARBA" id="ARBA00022840"/>
    </source>
</evidence>
<dbReference type="SUPFAM" id="SSF47226">
    <property type="entry name" value="Histidine-containing phosphotransfer domain, HPT domain"/>
    <property type="match status" value="1"/>
</dbReference>
<dbReference type="CDD" id="cd16922">
    <property type="entry name" value="HATPase_EvgS-ArcB-TorS-like"/>
    <property type="match status" value="1"/>
</dbReference>
<keyword evidence="4" id="KW-1003">Cell membrane</keyword>
<keyword evidence="5 19" id="KW-0597">Phosphoprotein</keyword>
<dbReference type="Pfam" id="PF01627">
    <property type="entry name" value="Hpt"/>
    <property type="match status" value="1"/>
</dbReference>
<dbReference type="InterPro" id="IPR005467">
    <property type="entry name" value="His_kinase_dom"/>
</dbReference>
<evidence type="ECO:0000256" key="5">
    <source>
        <dbReference type="ARBA" id="ARBA00022553"/>
    </source>
</evidence>
<keyword evidence="7" id="KW-0812">Transmembrane</keyword>
<evidence type="ECO:0000256" key="2">
    <source>
        <dbReference type="ARBA" id="ARBA00004651"/>
    </source>
</evidence>
<dbReference type="PROSITE" id="PS50109">
    <property type="entry name" value="HIS_KIN"/>
    <property type="match status" value="1"/>
</dbReference>
<evidence type="ECO:0000256" key="1">
    <source>
        <dbReference type="ARBA" id="ARBA00000085"/>
    </source>
</evidence>
<keyword evidence="9" id="KW-0418">Kinase</keyword>
<proteinExistence type="predicted"/>
<dbReference type="PROSITE" id="PS50894">
    <property type="entry name" value="HPT"/>
    <property type="match status" value="1"/>
</dbReference>
<keyword evidence="8" id="KW-0547">Nucleotide-binding</keyword>
<evidence type="ECO:0000256" key="12">
    <source>
        <dbReference type="ARBA" id="ARBA00023012"/>
    </source>
</evidence>
<evidence type="ECO:0000256" key="14">
    <source>
        <dbReference type="ARBA" id="ARBA00058004"/>
    </source>
</evidence>
<keyword evidence="20" id="KW-0175">Coiled coil</keyword>
<feature type="domain" description="Response regulatory" evidence="22">
    <location>
        <begin position="508"/>
        <end position="624"/>
    </location>
</feature>
<dbReference type="Pfam" id="PF02518">
    <property type="entry name" value="HATPase_c"/>
    <property type="match status" value="1"/>
</dbReference>
<evidence type="ECO:0000259" key="22">
    <source>
        <dbReference type="PROSITE" id="PS50110"/>
    </source>
</evidence>
<feature type="domain" description="Histidine kinase" evidence="21">
    <location>
        <begin position="261"/>
        <end position="483"/>
    </location>
</feature>